<protein>
    <submittedName>
        <fullName evidence="2">Uncharacterized protein</fullName>
    </submittedName>
</protein>
<keyword evidence="1" id="KW-1133">Transmembrane helix</keyword>
<dbReference type="Proteomes" id="UP000257457">
    <property type="component" value="Segment"/>
</dbReference>
<sequence length="105" mass="12086">MENITTTITDNIVNSFDFPFCVSVNIATYIIIKLITDYKKDKIVTTWNKRFIFLIVSIVLAVIYLFAGTDIKIIANSIILAPVSWSWLFKPICNKFNIDYSNKIN</sequence>
<dbReference type="EMBL" id="MH552500">
    <property type="protein sequence ID" value="AXF52163.1"/>
    <property type="molecule type" value="Genomic_DNA"/>
</dbReference>
<organism evidence="2 3">
    <name type="scientific">crAssphage sp. isolate ctcc615</name>
    <dbReference type="NCBI Taxonomy" id="2989853"/>
    <lineage>
        <taxon>Viruses</taxon>
        <taxon>Duplodnaviria</taxon>
        <taxon>Heunggongvirae</taxon>
        <taxon>Uroviricota</taxon>
        <taxon>Caudoviricetes</taxon>
        <taxon>Crassvirales</taxon>
        <taxon>Intestiviridae</taxon>
        <taxon>Obtuvirinae</taxon>
        <taxon>Wotdevirus</taxon>
        <taxon>Wotdevirus murinus</taxon>
    </lineage>
</organism>
<dbReference type="RefSeq" id="YP_010097128.1">
    <property type="nucleotide sequence ID" value="NC_055756.1"/>
</dbReference>
<feature type="transmembrane region" description="Helical" evidence="1">
    <location>
        <begin position="12"/>
        <end position="31"/>
    </location>
</feature>
<keyword evidence="1" id="KW-0472">Membrane</keyword>
<evidence type="ECO:0000313" key="3">
    <source>
        <dbReference type="Proteomes" id="UP000257457"/>
    </source>
</evidence>
<accession>A0A345BNZ2</accession>
<evidence type="ECO:0000256" key="1">
    <source>
        <dbReference type="SAM" id="Phobius"/>
    </source>
</evidence>
<proteinExistence type="predicted"/>
<keyword evidence="1" id="KW-0812">Transmembrane</keyword>
<dbReference type="GeneID" id="65114790"/>
<reference evidence="2 3" key="1">
    <citation type="submission" date="2018-06" db="EMBL/GenBank/DDBJ databases">
        <title>Uncovering a Universe of Circular DNA Viruses in Animal Metagenomes.</title>
        <authorList>
            <person name="Tisza M."/>
            <person name="Buck C."/>
            <person name="Pastrana D."/>
            <person name="Welch N."/>
            <person name="Peretti A."/>
        </authorList>
    </citation>
    <scope>NUCLEOTIDE SEQUENCE [LARGE SCALE GENOMIC DNA]</scope>
    <source>
        <strain evidence="2">Ctcc615</strain>
    </source>
</reference>
<evidence type="ECO:0000313" key="2">
    <source>
        <dbReference type="EMBL" id="AXF52163.1"/>
    </source>
</evidence>
<feature type="transmembrane region" description="Helical" evidence="1">
    <location>
        <begin position="51"/>
        <end position="67"/>
    </location>
</feature>
<keyword evidence="3" id="KW-1185">Reference proteome</keyword>
<name>A0A345BNZ2_9CAUD</name>